<evidence type="ECO:0000313" key="1">
    <source>
        <dbReference type="EMBL" id="EEZ98421.1"/>
    </source>
</evidence>
<name>D6W909_TRICA</name>
<keyword evidence="2" id="KW-1185">Reference proteome</keyword>
<dbReference type="HOGENOM" id="CLU_2657656_0_0_1"/>
<dbReference type="EMBL" id="KQ971312">
    <property type="protein sequence ID" value="EEZ98421.1"/>
    <property type="molecule type" value="Genomic_DNA"/>
</dbReference>
<reference evidence="1 2" key="2">
    <citation type="journal article" date="2010" name="Nucleic Acids Res.">
        <title>BeetleBase in 2010: revisions to provide comprehensive genomic information for Tribolium castaneum.</title>
        <authorList>
            <person name="Kim H.S."/>
            <person name="Murphy T."/>
            <person name="Xia J."/>
            <person name="Caragea D."/>
            <person name="Park Y."/>
            <person name="Beeman R.W."/>
            <person name="Lorenzen M.D."/>
            <person name="Butcher S."/>
            <person name="Manak J.R."/>
            <person name="Brown S.J."/>
        </authorList>
    </citation>
    <scope>GENOME REANNOTATION</scope>
    <source>
        <strain evidence="1 2">Georgia GA2</strain>
    </source>
</reference>
<accession>D6W909</accession>
<gene>
    <name evidence="1" type="primary">GLEAN_00891</name>
    <name evidence="1" type="ORF">TcasGA2_TC000891</name>
</gene>
<sequence>MSVHIPNPIDKYNFASRNIIDYDSEAIIFMYSGEASRGMRRTPRNGGSMLHIKRIITPVCNRRVKHSGKRVSEEAT</sequence>
<proteinExistence type="predicted"/>
<organism evidence="1 2">
    <name type="scientific">Tribolium castaneum</name>
    <name type="common">Red flour beetle</name>
    <dbReference type="NCBI Taxonomy" id="7070"/>
    <lineage>
        <taxon>Eukaryota</taxon>
        <taxon>Metazoa</taxon>
        <taxon>Ecdysozoa</taxon>
        <taxon>Arthropoda</taxon>
        <taxon>Hexapoda</taxon>
        <taxon>Insecta</taxon>
        <taxon>Pterygota</taxon>
        <taxon>Neoptera</taxon>
        <taxon>Endopterygota</taxon>
        <taxon>Coleoptera</taxon>
        <taxon>Polyphaga</taxon>
        <taxon>Cucujiformia</taxon>
        <taxon>Tenebrionidae</taxon>
        <taxon>Tenebrionidae incertae sedis</taxon>
        <taxon>Tribolium</taxon>
    </lineage>
</organism>
<dbReference type="Proteomes" id="UP000007266">
    <property type="component" value="Linkage group 2"/>
</dbReference>
<dbReference type="AlphaFoldDB" id="D6W909"/>
<evidence type="ECO:0000313" key="2">
    <source>
        <dbReference type="Proteomes" id="UP000007266"/>
    </source>
</evidence>
<protein>
    <submittedName>
        <fullName evidence="1">Uncharacterized protein</fullName>
    </submittedName>
</protein>
<reference evidence="1 2" key="1">
    <citation type="journal article" date="2008" name="Nature">
        <title>The genome of the model beetle and pest Tribolium castaneum.</title>
        <authorList>
            <consortium name="Tribolium Genome Sequencing Consortium"/>
            <person name="Richards S."/>
            <person name="Gibbs R.A."/>
            <person name="Weinstock G.M."/>
            <person name="Brown S.J."/>
            <person name="Denell R."/>
            <person name="Beeman R.W."/>
            <person name="Gibbs R."/>
            <person name="Beeman R.W."/>
            <person name="Brown S.J."/>
            <person name="Bucher G."/>
            <person name="Friedrich M."/>
            <person name="Grimmelikhuijzen C.J."/>
            <person name="Klingler M."/>
            <person name="Lorenzen M."/>
            <person name="Richards S."/>
            <person name="Roth S."/>
            <person name="Schroder R."/>
            <person name="Tautz D."/>
            <person name="Zdobnov E.M."/>
            <person name="Muzny D."/>
            <person name="Gibbs R.A."/>
            <person name="Weinstock G.M."/>
            <person name="Attaway T."/>
            <person name="Bell S."/>
            <person name="Buhay C.J."/>
            <person name="Chandrabose M.N."/>
            <person name="Chavez D."/>
            <person name="Clerk-Blankenburg K.P."/>
            <person name="Cree A."/>
            <person name="Dao M."/>
            <person name="Davis C."/>
            <person name="Chacko J."/>
            <person name="Dinh H."/>
            <person name="Dugan-Rocha S."/>
            <person name="Fowler G."/>
            <person name="Garner T.T."/>
            <person name="Garnes J."/>
            <person name="Gnirke A."/>
            <person name="Hawes A."/>
            <person name="Hernandez J."/>
            <person name="Hines S."/>
            <person name="Holder M."/>
            <person name="Hume J."/>
            <person name="Jhangiani S.N."/>
            <person name="Joshi V."/>
            <person name="Khan Z.M."/>
            <person name="Jackson L."/>
            <person name="Kovar C."/>
            <person name="Kowis A."/>
            <person name="Lee S."/>
            <person name="Lewis L.R."/>
            <person name="Margolis J."/>
            <person name="Morgan M."/>
            <person name="Nazareth L.V."/>
            <person name="Nguyen N."/>
            <person name="Okwuonu G."/>
            <person name="Parker D."/>
            <person name="Richards S."/>
            <person name="Ruiz S.J."/>
            <person name="Santibanez J."/>
            <person name="Savard J."/>
            <person name="Scherer S.E."/>
            <person name="Schneider B."/>
            <person name="Sodergren E."/>
            <person name="Tautz D."/>
            <person name="Vattahil S."/>
            <person name="Villasana D."/>
            <person name="White C.S."/>
            <person name="Wright R."/>
            <person name="Park Y."/>
            <person name="Beeman R.W."/>
            <person name="Lord J."/>
            <person name="Oppert B."/>
            <person name="Lorenzen M."/>
            <person name="Brown S."/>
            <person name="Wang L."/>
            <person name="Savard J."/>
            <person name="Tautz D."/>
            <person name="Richards S."/>
            <person name="Weinstock G."/>
            <person name="Gibbs R.A."/>
            <person name="Liu Y."/>
            <person name="Worley K."/>
            <person name="Weinstock G."/>
            <person name="Elsik C.G."/>
            <person name="Reese J.T."/>
            <person name="Elhaik E."/>
            <person name="Landan G."/>
            <person name="Graur D."/>
            <person name="Arensburger P."/>
            <person name="Atkinson P."/>
            <person name="Beeman R.W."/>
            <person name="Beidler J."/>
            <person name="Brown S.J."/>
            <person name="Demuth J.P."/>
            <person name="Drury D.W."/>
            <person name="Du Y.Z."/>
            <person name="Fujiwara H."/>
            <person name="Lorenzen M."/>
            <person name="Maselli V."/>
            <person name="Osanai M."/>
            <person name="Park Y."/>
            <person name="Robertson H.M."/>
            <person name="Tu Z."/>
            <person name="Wang J.J."/>
            <person name="Wang S."/>
            <person name="Richards S."/>
            <person name="Song H."/>
            <person name="Zhang L."/>
            <person name="Sodergren E."/>
            <person name="Werner D."/>
            <person name="Stanke M."/>
            <person name="Morgenstern B."/>
            <person name="Solovyev V."/>
            <person name="Kosarev P."/>
            <person name="Brown G."/>
            <person name="Chen H.C."/>
            <person name="Ermolaeva O."/>
            <person name="Hlavina W."/>
            <person name="Kapustin Y."/>
            <person name="Kiryutin B."/>
            <person name="Kitts P."/>
            <person name="Maglott D."/>
            <person name="Pruitt K."/>
            <person name="Sapojnikov V."/>
            <person name="Souvorov A."/>
            <person name="Mackey A.J."/>
            <person name="Waterhouse R.M."/>
            <person name="Wyder S."/>
            <person name="Zdobnov E.M."/>
            <person name="Zdobnov E.M."/>
            <person name="Wyder S."/>
            <person name="Kriventseva E.V."/>
            <person name="Kadowaki T."/>
            <person name="Bork P."/>
            <person name="Aranda M."/>
            <person name="Bao R."/>
            <person name="Beermann A."/>
            <person name="Berns N."/>
            <person name="Bolognesi R."/>
            <person name="Bonneton F."/>
            <person name="Bopp D."/>
            <person name="Brown S.J."/>
            <person name="Bucher G."/>
            <person name="Butts T."/>
            <person name="Chaumot A."/>
            <person name="Denell R.E."/>
            <person name="Ferrier D.E."/>
            <person name="Friedrich M."/>
            <person name="Gordon C.M."/>
            <person name="Jindra M."/>
            <person name="Klingler M."/>
            <person name="Lan Q."/>
            <person name="Lattorff H.M."/>
            <person name="Laudet V."/>
            <person name="von Levetsow C."/>
            <person name="Liu Z."/>
            <person name="Lutz R."/>
            <person name="Lynch J.A."/>
            <person name="da Fonseca R.N."/>
            <person name="Posnien N."/>
            <person name="Reuter R."/>
            <person name="Roth S."/>
            <person name="Savard J."/>
            <person name="Schinko J.B."/>
            <person name="Schmitt C."/>
            <person name="Schoppmeier M."/>
            <person name="Schroder R."/>
            <person name="Shippy T.D."/>
            <person name="Simonnet F."/>
            <person name="Marques-Souza H."/>
            <person name="Tautz D."/>
            <person name="Tomoyasu Y."/>
            <person name="Trauner J."/>
            <person name="Van der Zee M."/>
            <person name="Vervoort M."/>
            <person name="Wittkopp N."/>
            <person name="Wimmer E.A."/>
            <person name="Yang X."/>
            <person name="Jones A.K."/>
            <person name="Sattelle D.B."/>
            <person name="Ebert P.R."/>
            <person name="Nelson D."/>
            <person name="Scott J.G."/>
            <person name="Beeman R.W."/>
            <person name="Muthukrishnan S."/>
            <person name="Kramer K.J."/>
            <person name="Arakane Y."/>
            <person name="Beeman R.W."/>
            <person name="Zhu Q."/>
            <person name="Hogenkamp D."/>
            <person name="Dixit R."/>
            <person name="Oppert B."/>
            <person name="Jiang H."/>
            <person name="Zou Z."/>
            <person name="Marshall J."/>
            <person name="Elpidina E."/>
            <person name="Vinokurov K."/>
            <person name="Oppert C."/>
            <person name="Zou Z."/>
            <person name="Evans J."/>
            <person name="Lu Z."/>
            <person name="Zhao P."/>
            <person name="Sumathipala N."/>
            <person name="Altincicek B."/>
            <person name="Vilcinskas A."/>
            <person name="Williams M."/>
            <person name="Hultmark D."/>
            <person name="Hetru C."/>
            <person name="Jiang H."/>
            <person name="Grimmelikhuijzen C.J."/>
            <person name="Hauser F."/>
            <person name="Cazzamali G."/>
            <person name="Williamson M."/>
            <person name="Park Y."/>
            <person name="Li B."/>
            <person name="Tanaka Y."/>
            <person name="Predel R."/>
            <person name="Neupert S."/>
            <person name="Schachtner J."/>
            <person name="Verleyen P."/>
            <person name="Raible F."/>
            <person name="Bork P."/>
            <person name="Friedrich M."/>
            <person name="Walden K.K."/>
            <person name="Robertson H.M."/>
            <person name="Angeli S."/>
            <person name="Foret S."/>
            <person name="Bucher G."/>
            <person name="Schuetz S."/>
            <person name="Maleszka R."/>
            <person name="Wimmer E.A."/>
            <person name="Beeman R.W."/>
            <person name="Lorenzen M."/>
            <person name="Tomoyasu Y."/>
            <person name="Miller S.C."/>
            <person name="Grossmann D."/>
            <person name="Bucher G."/>
        </authorList>
    </citation>
    <scope>NUCLEOTIDE SEQUENCE [LARGE SCALE GENOMIC DNA]</scope>
    <source>
        <strain evidence="1 2">Georgia GA2</strain>
    </source>
</reference>